<evidence type="ECO:0000259" key="11">
    <source>
        <dbReference type="SMART" id="SM00249"/>
    </source>
</evidence>
<comment type="domain">
    <text evidence="10">The PHD-type zinc finger mediates the binding to H3K4me3.</text>
</comment>
<evidence type="ECO:0000256" key="8">
    <source>
        <dbReference type="ARBA" id="ARBA00023163"/>
    </source>
</evidence>
<accession>A0A398AE95</accession>
<feature type="domain" description="Zinc finger PHD-type" evidence="11">
    <location>
        <begin position="96"/>
        <end position="144"/>
    </location>
</feature>
<evidence type="ECO:0000256" key="9">
    <source>
        <dbReference type="ARBA" id="ARBA00023242"/>
    </source>
</evidence>
<dbReference type="EMBL" id="CM010629">
    <property type="protein sequence ID" value="RID76122.1"/>
    <property type="molecule type" value="Genomic_DNA"/>
</dbReference>
<dbReference type="InterPro" id="IPR013083">
    <property type="entry name" value="Znf_RING/FYVE/PHD"/>
</dbReference>
<name>A0A398AE95_BRACM</name>
<dbReference type="SMART" id="SM00249">
    <property type="entry name" value="PHD"/>
    <property type="match status" value="1"/>
</dbReference>
<evidence type="ECO:0000256" key="7">
    <source>
        <dbReference type="ARBA" id="ARBA00023015"/>
    </source>
</evidence>
<keyword evidence="7 10" id="KW-0805">Transcription regulation</keyword>
<organism evidence="12 13">
    <name type="scientific">Brassica campestris</name>
    <name type="common">Field mustard</name>
    <dbReference type="NCBI Taxonomy" id="3711"/>
    <lineage>
        <taxon>Eukaryota</taxon>
        <taxon>Viridiplantae</taxon>
        <taxon>Streptophyta</taxon>
        <taxon>Embryophyta</taxon>
        <taxon>Tracheophyta</taxon>
        <taxon>Spermatophyta</taxon>
        <taxon>Magnoliopsida</taxon>
        <taxon>eudicotyledons</taxon>
        <taxon>Gunneridae</taxon>
        <taxon>Pentapetalae</taxon>
        <taxon>rosids</taxon>
        <taxon>malvids</taxon>
        <taxon>Brassicales</taxon>
        <taxon>Brassicaceae</taxon>
        <taxon>Brassiceae</taxon>
        <taxon>Brassica</taxon>
    </lineage>
</organism>
<dbReference type="GO" id="GO:0005634">
    <property type="term" value="C:nucleus"/>
    <property type="evidence" value="ECO:0007669"/>
    <property type="project" value="UniProtKB-SubCell"/>
</dbReference>
<protein>
    <recommendedName>
        <fullName evidence="10">PHD finger protein ALFIN-LIKE</fullName>
    </recommendedName>
</protein>
<evidence type="ECO:0000313" key="12">
    <source>
        <dbReference type="EMBL" id="RID76122.1"/>
    </source>
</evidence>
<keyword evidence="4 10" id="KW-0863">Zinc-finger</keyword>
<keyword evidence="3 10" id="KW-0479">Metal-binding</keyword>
<dbReference type="PANTHER" id="PTHR12321">
    <property type="entry name" value="CPG BINDING PROTEIN"/>
    <property type="match status" value="1"/>
</dbReference>
<dbReference type="GO" id="GO:0006325">
    <property type="term" value="P:chromatin organization"/>
    <property type="evidence" value="ECO:0007669"/>
    <property type="project" value="UniProtKB-UniRule"/>
</dbReference>
<dbReference type="Proteomes" id="UP000264353">
    <property type="component" value="Chromosome A2"/>
</dbReference>
<comment type="subcellular location">
    <subcellularLocation>
        <location evidence="1 10">Nucleus</location>
    </subcellularLocation>
</comment>
<keyword evidence="9 10" id="KW-0539">Nucleus</keyword>
<dbReference type="InterPro" id="IPR001965">
    <property type="entry name" value="Znf_PHD"/>
</dbReference>
<dbReference type="Pfam" id="PF00628">
    <property type="entry name" value="PHD"/>
    <property type="match status" value="1"/>
</dbReference>
<dbReference type="InterPro" id="IPR021998">
    <property type="entry name" value="Alfin_N"/>
</dbReference>
<sequence>MEGFTIPTPRTVEEVSSDFSIDMVKLYQTCHPEKDNLCLFGLPNETWKVNNLPDEETGMQKKDWVSLVAVHSDSWLLSVAFYFGARCADDDEQGGPCGACGDNFGTDEFWICCDQCEQWFHGRCVKITPEKAEHIVHYKCPRFSYKRARPC</sequence>
<dbReference type="Pfam" id="PF12165">
    <property type="entry name" value="Alfin"/>
    <property type="match status" value="1"/>
</dbReference>
<keyword evidence="8 10" id="KW-0804">Transcription</keyword>
<evidence type="ECO:0000313" key="13">
    <source>
        <dbReference type="Proteomes" id="UP000264353"/>
    </source>
</evidence>
<dbReference type="FunFam" id="3.30.40.10:FF:000306">
    <property type="entry name" value="PHD finger alfin-like protein"/>
    <property type="match status" value="1"/>
</dbReference>
<dbReference type="Gene3D" id="3.30.40.10">
    <property type="entry name" value="Zinc/RING finger domain, C3HC4 (zinc finger)"/>
    <property type="match status" value="1"/>
</dbReference>
<evidence type="ECO:0000256" key="5">
    <source>
        <dbReference type="ARBA" id="ARBA00022833"/>
    </source>
</evidence>
<dbReference type="InterPro" id="IPR019787">
    <property type="entry name" value="Znf_PHD-finger"/>
</dbReference>
<keyword evidence="5 10" id="KW-0862">Zinc</keyword>
<evidence type="ECO:0000256" key="3">
    <source>
        <dbReference type="ARBA" id="ARBA00022723"/>
    </source>
</evidence>
<gene>
    <name evidence="12" type="ORF">BRARA_B03111</name>
</gene>
<evidence type="ECO:0000256" key="10">
    <source>
        <dbReference type="RuleBase" id="RU369089"/>
    </source>
</evidence>
<evidence type="ECO:0000256" key="2">
    <source>
        <dbReference type="ARBA" id="ARBA00010445"/>
    </source>
</evidence>
<reference evidence="12 13" key="1">
    <citation type="submission" date="2018-06" db="EMBL/GenBank/DDBJ databases">
        <title>WGS assembly of Brassica rapa FPsc.</title>
        <authorList>
            <person name="Bowman J."/>
            <person name="Kohchi T."/>
            <person name="Yamato K."/>
            <person name="Jenkins J."/>
            <person name="Shu S."/>
            <person name="Ishizaki K."/>
            <person name="Yamaoka S."/>
            <person name="Nishihama R."/>
            <person name="Nakamura Y."/>
            <person name="Berger F."/>
            <person name="Adam C."/>
            <person name="Aki S."/>
            <person name="Althoff F."/>
            <person name="Araki T."/>
            <person name="Arteaga-Vazquez M."/>
            <person name="Balasubrmanian S."/>
            <person name="Bauer D."/>
            <person name="Boehm C."/>
            <person name="Briginshaw L."/>
            <person name="Caballero-Perez J."/>
            <person name="Catarino B."/>
            <person name="Chen F."/>
            <person name="Chiyoda S."/>
            <person name="Chovatia M."/>
            <person name="Davies K."/>
            <person name="Delmans M."/>
            <person name="Demura T."/>
            <person name="Dierschke T."/>
            <person name="Dolan L."/>
            <person name="Dorantes-Acosta A."/>
            <person name="Eklund D."/>
            <person name="Florent S."/>
            <person name="Flores-Sandoval E."/>
            <person name="Fujiyama A."/>
            <person name="Fukuzawa H."/>
            <person name="Galik B."/>
            <person name="Grimanelli D."/>
            <person name="Grimwood J."/>
            <person name="Grossniklaus U."/>
            <person name="Hamada T."/>
            <person name="Haseloff J."/>
            <person name="Hetherington A."/>
            <person name="Higo A."/>
            <person name="Hirakawa Y."/>
            <person name="Hundley H."/>
            <person name="Ikeda Y."/>
            <person name="Inoue K."/>
            <person name="Inoue S."/>
            <person name="Ishida S."/>
            <person name="Jia Q."/>
            <person name="Kakita M."/>
            <person name="Kanazawa T."/>
            <person name="Kawai Y."/>
            <person name="Kawashima T."/>
            <person name="Kennedy M."/>
            <person name="Kinose K."/>
            <person name="Kinoshita T."/>
            <person name="Kohara Y."/>
            <person name="Koide E."/>
            <person name="Komatsu K."/>
            <person name="Kopischke S."/>
            <person name="Kubo M."/>
            <person name="Kyozuka J."/>
            <person name="Lagercrantz U."/>
            <person name="Lin S."/>
            <person name="Lindquist E."/>
            <person name="Lipzen A."/>
            <person name="Lu C."/>
            <person name="Luna E."/>
            <person name="Martienssen R."/>
            <person name="Minamino N."/>
            <person name="Mizutani M."/>
            <person name="Mizutani M."/>
            <person name="Mochizuki N."/>
            <person name="Monte I."/>
            <person name="Mosher R."/>
            <person name="Nagasaki H."/>
            <person name="Nakagami H."/>
            <person name="Naramoto S."/>
            <person name="Nishitani K."/>
            <person name="Ohtani M."/>
            <person name="Okamoto T."/>
            <person name="Okumura M."/>
            <person name="Phillips J."/>
            <person name="Pollak B."/>
            <person name="Reinders A."/>
            <person name="Roevekamp M."/>
            <person name="Sano R."/>
            <person name="Sawa S."/>
            <person name="Schmid M."/>
            <person name="Shirakawa M."/>
            <person name="Solano R."/>
            <person name="Spunde A."/>
            <person name="Suetsugu N."/>
            <person name="Sugano S."/>
            <person name="Sugiyama A."/>
            <person name="Sun R."/>
            <person name="Suzuki Y."/>
            <person name="Takenaka M."/>
            <person name="Takezawa D."/>
            <person name="Tomogane H."/>
            <person name="Tsuzuki M."/>
            <person name="Ueda T."/>
            <person name="Umeda M."/>
            <person name="Ward J."/>
            <person name="Watanabe Y."/>
            <person name="Yazaki K."/>
            <person name="Yokoyama R."/>
            <person name="Yoshitake Y."/>
            <person name="Yotsui I."/>
            <person name="Zachgo S."/>
            <person name="Schmutz J."/>
        </authorList>
    </citation>
    <scope>NUCLEOTIDE SEQUENCE [LARGE SCALE GENOMIC DNA]</scope>
    <source>
        <strain evidence="13">cv. B-3</strain>
    </source>
</reference>
<keyword evidence="6 10" id="KW-0156">Chromatin regulator</keyword>
<proteinExistence type="inferred from homology"/>
<evidence type="ECO:0000256" key="4">
    <source>
        <dbReference type="ARBA" id="ARBA00022771"/>
    </source>
</evidence>
<dbReference type="GO" id="GO:0042393">
    <property type="term" value="F:histone binding"/>
    <property type="evidence" value="ECO:0007669"/>
    <property type="project" value="UniProtKB-UniRule"/>
</dbReference>
<comment type="similarity">
    <text evidence="2 10">Belongs to the Alfin family.</text>
</comment>
<dbReference type="PANTHER" id="PTHR12321:SF60">
    <property type="entry name" value="PHD FINGER PROTEIN ALFIN-LIKE 6"/>
    <property type="match status" value="1"/>
</dbReference>
<comment type="subunit">
    <text evidence="10">Interacts with H3K4me3 and to a lesser extent with H3K4me2.</text>
</comment>
<dbReference type="GO" id="GO:0006355">
    <property type="term" value="P:regulation of DNA-templated transcription"/>
    <property type="evidence" value="ECO:0007669"/>
    <property type="project" value="UniProtKB-UniRule"/>
</dbReference>
<dbReference type="SUPFAM" id="SSF57903">
    <property type="entry name" value="FYVE/PHD zinc finger"/>
    <property type="match status" value="1"/>
</dbReference>
<dbReference type="GO" id="GO:0008270">
    <property type="term" value="F:zinc ion binding"/>
    <property type="evidence" value="ECO:0007669"/>
    <property type="project" value="UniProtKB-KW"/>
</dbReference>
<comment type="function">
    <text evidence="10">Histone-binding component that specifically recognizes H3 tails trimethylated on 'Lys-4' (H3K4me3), which mark transcription start sites of virtually all active genes.</text>
</comment>
<dbReference type="AlphaFoldDB" id="A0A398AE95"/>
<evidence type="ECO:0000256" key="6">
    <source>
        <dbReference type="ARBA" id="ARBA00022853"/>
    </source>
</evidence>
<dbReference type="InterPro" id="IPR045104">
    <property type="entry name" value="Alfin"/>
</dbReference>
<dbReference type="InterPro" id="IPR011011">
    <property type="entry name" value="Znf_FYVE_PHD"/>
</dbReference>
<evidence type="ECO:0000256" key="1">
    <source>
        <dbReference type="ARBA" id="ARBA00004123"/>
    </source>
</evidence>